<dbReference type="PANTHER" id="PTHR30619:SF7">
    <property type="entry name" value="BETA-LACTAMASE DOMAIN PROTEIN"/>
    <property type="match status" value="1"/>
</dbReference>
<keyword evidence="4 6" id="KW-1133">Transmembrane helix</keyword>
<protein>
    <submittedName>
        <fullName evidence="8">ComEC/Rec2 family competence protein</fullName>
    </submittedName>
</protein>
<dbReference type="InterPro" id="IPR004477">
    <property type="entry name" value="ComEC_N"/>
</dbReference>
<dbReference type="AlphaFoldDB" id="A0A9X3D6I9"/>
<feature type="transmembrane region" description="Helical" evidence="6">
    <location>
        <begin position="64"/>
        <end position="87"/>
    </location>
</feature>
<evidence type="ECO:0000256" key="5">
    <source>
        <dbReference type="ARBA" id="ARBA00023136"/>
    </source>
</evidence>
<feature type="domain" description="ComEC/Rec2-related protein" evidence="7">
    <location>
        <begin position="224"/>
        <end position="494"/>
    </location>
</feature>
<dbReference type="NCBIfam" id="TIGR00360">
    <property type="entry name" value="ComEC_N-term"/>
    <property type="match status" value="1"/>
</dbReference>
<keyword evidence="3 6" id="KW-0812">Transmembrane</keyword>
<feature type="transmembrane region" description="Helical" evidence="6">
    <location>
        <begin position="39"/>
        <end position="58"/>
    </location>
</feature>
<dbReference type="Pfam" id="PF03772">
    <property type="entry name" value="Competence"/>
    <property type="match status" value="1"/>
</dbReference>
<organism evidence="8 9">
    <name type="scientific">Gordonia aquimaris</name>
    <dbReference type="NCBI Taxonomy" id="2984863"/>
    <lineage>
        <taxon>Bacteria</taxon>
        <taxon>Bacillati</taxon>
        <taxon>Actinomycetota</taxon>
        <taxon>Actinomycetes</taxon>
        <taxon>Mycobacteriales</taxon>
        <taxon>Gordoniaceae</taxon>
        <taxon>Gordonia</taxon>
    </lineage>
</organism>
<comment type="subcellular location">
    <subcellularLocation>
        <location evidence="1">Cell membrane</location>
        <topology evidence="1">Multi-pass membrane protein</topology>
    </subcellularLocation>
</comment>
<feature type="transmembrane region" description="Helical" evidence="6">
    <location>
        <begin position="297"/>
        <end position="313"/>
    </location>
</feature>
<evidence type="ECO:0000256" key="6">
    <source>
        <dbReference type="SAM" id="Phobius"/>
    </source>
</evidence>
<evidence type="ECO:0000256" key="4">
    <source>
        <dbReference type="ARBA" id="ARBA00022989"/>
    </source>
</evidence>
<keyword evidence="2" id="KW-1003">Cell membrane</keyword>
<dbReference type="EMBL" id="JAPKFM010000020">
    <property type="protein sequence ID" value="MCX2965858.1"/>
    <property type="molecule type" value="Genomic_DNA"/>
</dbReference>
<comment type="caution">
    <text evidence="8">The sequence shown here is derived from an EMBL/GenBank/DDBJ whole genome shotgun (WGS) entry which is preliminary data.</text>
</comment>
<feature type="transmembrane region" description="Helical" evidence="6">
    <location>
        <begin position="342"/>
        <end position="361"/>
    </location>
</feature>
<feature type="transmembrane region" description="Helical" evidence="6">
    <location>
        <begin position="16"/>
        <end position="34"/>
    </location>
</feature>
<dbReference type="Proteomes" id="UP001143347">
    <property type="component" value="Unassembled WGS sequence"/>
</dbReference>
<feature type="transmembrane region" description="Helical" evidence="6">
    <location>
        <begin position="476"/>
        <end position="497"/>
    </location>
</feature>
<dbReference type="PANTHER" id="PTHR30619">
    <property type="entry name" value="DNA INTERNALIZATION/COMPETENCE PROTEIN COMEC/REC2"/>
    <property type="match status" value="1"/>
</dbReference>
<feature type="transmembrane region" description="Helical" evidence="6">
    <location>
        <begin position="320"/>
        <end position="336"/>
    </location>
</feature>
<sequence>MTAGRVARSVVPSGDYRLVVPGASTWTVTLLILFGPRAVVWPVLVVGVLVCAACALAVRRAWVTWATVSLVVVAAAMATVTAGALAMRLQAATAHPLSGIEGKVRISAVVGDDAIIMGSSARVRVRVDVCELSGRAVAPASAELTGPAASWSELSVGQSFSTVVRVSPPRRGEMLVARLSAVAEPRLLGRPPPHQRLATFIRARLQQISARALGVEAAGLLPGLVLGDTSGLGTEVRSDFRAAGLTHLVAVSGANFAIVCGAAVLAVRMLGASPGVTAVVGAIVVVAFVILVRPSPSVLRAAMMGLIGLLALIRSRRAQALPALGTAVVLGLLWWPELAADPGFALSVIATAGLVLWSAPVRDRLRRWRVPAGVAELLAMALVAQLVTAPVVAMIGGRFSVVGLAANVAVAPIVGVIAIIGTGAAVLGAMGGPNGPGAVCAELMIRALAPELWWMLSCARVLGRLSWAAIEVPSGVLGAVIVALMTVCALGALRAVWQHCRRE</sequence>
<reference evidence="8" key="1">
    <citation type="submission" date="2022-10" db="EMBL/GenBank/DDBJ databases">
        <title>WGS of marine actinomycetes from Thailand.</title>
        <authorList>
            <person name="Thawai C."/>
        </authorList>
    </citation>
    <scope>NUCLEOTIDE SEQUENCE</scope>
    <source>
        <strain evidence="8">SW21</strain>
    </source>
</reference>
<evidence type="ECO:0000256" key="2">
    <source>
        <dbReference type="ARBA" id="ARBA00022475"/>
    </source>
</evidence>
<dbReference type="RefSeq" id="WP_235722646.1">
    <property type="nucleotide sequence ID" value="NZ_JAPKFM010000020.1"/>
</dbReference>
<evidence type="ECO:0000256" key="3">
    <source>
        <dbReference type="ARBA" id="ARBA00022692"/>
    </source>
</evidence>
<feature type="transmembrane region" description="Helical" evidence="6">
    <location>
        <begin position="408"/>
        <end position="431"/>
    </location>
</feature>
<keyword evidence="5 6" id="KW-0472">Membrane</keyword>
<accession>A0A9X3D6I9</accession>
<dbReference type="InterPro" id="IPR052159">
    <property type="entry name" value="Competence_DNA_uptake"/>
</dbReference>
<name>A0A9X3D6I9_9ACTN</name>
<dbReference type="GO" id="GO:0005886">
    <property type="term" value="C:plasma membrane"/>
    <property type="evidence" value="ECO:0007669"/>
    <property type="project" value="UniProtKB-SubCell"/>
</dbReference>
<evidence type="ECO:0000256" key="1">
    <source>
        <dbReference type="ARBA" id="ARBA00004651"/>
    </source>
</evidence>
<feature type="transmembrane region" description="Helical" evidence="6">
    <location>
        <begin position="274"/>
        <end position="291"/>
    </location>
</feature>
<gene>
    <name evidence="8" type="ORF">OSB52_17365</name>
</gene>
<proteinExistence type="predicted"/>
<feature type="transmembrane region" description="Helical" evidence="6">
    <location>
        <begin position="247"/>
        <end position="267"/>
    </location>
</feature>
<evidence type="ECO:0000313" key="8">
    <source>
        <dbReference type="EMBL" id="MCX2965858.1"/>
    </source>
</evidence>
<evidence type="ECO:0000259" key="7">
    <source>
        <dbReference type="Pfam" id="PF03772"/>
    </source>
</evidence>
<evidence type="ECO:0000313" key="9">
    <source>
        <dbReference type="Proteomes" id="UP001143347"/>
    </source>
</evidence>
<keyword evidence="9" id="KW-1185">Reference proteome</keyword>